<dbReference type="OrthoDB" id="1240592at2759"/>
<evidence type="ECO:0000259" key="1">
    <source>
        <dbReference type="Pfam" id="PF13963"/>
    </source>
</evidence>
<dbReference type="AlphaFoldDB" id="A0A1S3Z7B2"/>
<organism evidence="2 3">
    <name type="scientific">Nicotiana tabacum</name>
    <name type="common">Common tobacco</name>
    <dbReference type="NCBI Taxonomy" id="4097"/>
    <lineage>
        <taxon>Eukaryota</taxon>
        <taxon>Viridiplantae</taxon>
        <taxon>Streptophyta</taxon>
        <taxon>Embryophyta</taxon>
        <taxon>Tracheophyta</taxon>
        <taxon>Spermatophyta</taxon>
        <taxon>Magnoliopsida</taxon>
        <taxon>eudicotyledons</taxon>
        <taxon>Gunneridae</taxon>
        <taxon>Pentapetalae</taxon>
        <taxon>asterids</taxon>
        <taxon>lamiids</taxon>
        <taxon>Solanales</taxon>
        <taxon>Solanaceae</taxon>
        <taxon>Nicotianoideae</taxon>
        <taxon>Nicotianeae</taxon>
        <taxon>Nicotiana</taxon>
    </lineage>
</organism>
<feature type="domain" description="Transposase-associated" evidence="1">
    <location>
        <begin position="19"/>
        <end position="92"/>
    </location>
</feature>
<accession>A0A1S3Z7B2</accession>
<gene>
    <name evidence="3" type="primary">LOC107783622</name>
</gene>
<dbReference type="KEGG" id="nta:107783622"/>
<dbReference type="OMA" id="IMKRYTH"/>
<dbReference type="GeneID" id="107783622"/>
<evidence type="ECO:0000313" key="2">
    <source>
        <dbReference type="Proteomes" id="UP000790787"/>
    </source>
</evidence>
<dbReference type="RefSeq" id="XP_016460092.1">
    <property type="nucleotide sequence ID" value="XM_016604606.1"/>
</dbReference>
<dbReference type="Pfam" id="PF13963">
    <property type="entry name" value="Transpos_assoc"/>
    <property type="match status" value="1"/>
</dbReference>
<dbReference type="InterPro" id="IPR029480">
    <property type="entry name" value="Transpos_assoc"/>
</dbReference>
<reference evidence="3" key="2">
    <citation type="submission" date="2025-08" db="UniProtKB">
        <authorList>
            <consortium name="RefSeq"/>
        </authorList>
    </citation>
    <scope>IDENTIFICATION</scope>
    <source>
        <tissue evidence="3">Leaf</tissue>
    </source>
</reference>
<dbReference type="RefSeq" id="XP_016460092.1">
    <property type="nucleotide sequence ID" value="XM_016604606.2"/>
</dbReference>
<keyword evidence="2" id="KW-1185">Reference proteome</keyword>
<evidence type="ECO:0000313" key="3">
    <source>
        <dbReference type="RefSeq" id="XP_016460092.1"/>
    </source>
</evidence>
<reference evidence="2" key="1">
    <citation type="journal article" date="2014" name="Nat. Commun.">
        <title>The tobacco genome sequence and its comparison with those of tomato and potato.</title>
        <authorList>
            <person name="Sierro N."/>
            <person name="Battey J.N."/>
            <person name="Ouadi S."/>
            <person name="Bakaher N."/>
            <person name="Bovet L."/>
            <person name="Willig A."/>
            <person name="Goepfert S."/>
            <person name="Peitsch M.C."/>
            <person name="Ivanov N.V."/>
        </authorList>
    </citation>
    <scope>NUCLEOTIDE SEQUENCE [LARGE SCALE GENOMIC DNA]</scope>
</reference>
<proteinExistence type="predicted"/>
<dbReference type="PaxDb" id="4097-A0A1S3Z7B2"/>
<protein>
    <submittedName>
        <fullName evidence="3">Uncharacterized protein LOC107783622 isoform X1</fullName>
    </submittedName>
    <submittedName>
        <fullName evidence="3">Uncharacterized protein isoform X1</fullName>
    </submittedName>
</protein>
<dbReference type="Proteomes" id="UP000790787">
    <property type="component" value="Chromosome 9"/>
</dbReference>
<name>A0A1S3Z7B2_TOBAC</name>
<sequence>MAFSIHSADCEVEKVEMDKCWLTIRNRADRRYIRGIDGFLDWAYSQPNVSSLIRCPCKGCMNTVFKLRNVIRLDLLKKGFWDSYKVWDLHGEVLVRDDNSHNVCNDEVEFDNVGEDDITEIVHDACGCTKMEESCGSTSLATVLGKRTSSARGNEYGKKPPNKSCMQQANFEASLSFAIEKARQKMQTNMNQKFQEKREQMMRANMYQKFQEKCEQMRAEMVKSFQDHIEEEFRKMRVEMDKRIQDQIATVFVRMQQQGQSSSITRNDVANGGD</sequence>